<dbReference type="OrthoDB" id="411615at2759"/>
<proteinExistence type="predicted"/>
<dbReference type="EMBL" id="QJKJ01005840">
    <property type="protein sequence ID" value="RDX88787.1"/>
    <property type="molecule type" value="Genomic_DNA"/>
</dbReference>
<dbReference type="InterPro" id="IPR013103">
    <property type="entry name" value="RVT_2"/>
</dbReference>
<gene>
    <name evidence="2" type="ORF">CR513_29567</name>
</gene>
<accession>A0A371GE11</accession>
<protein>
    <recommendedName>
        <fullName evidence="1">Reverse transcriptase Ty1/copia-type domain-containing protein</fullName>
    </recommendedName>
</protein>
<feature type="non-terminal residue" evidence="2">
    <location>
        <position position="1"/>
    </location>
</feature>
<dbReference type="AlphaFoldDB" id="A0A371GE11"/>
<evidence type="ECO:0000313" key="2">
    <source>
        <dbReference type="EMBL" id="RDX88787.1"/>
    </source>
</evidence>
<reference evidence="2" key="1">
    <citation type="submission" date="2018-05" db="EMBL/GenBank/DDBJ databases">
        <title>Draft genome of Mucuna pruriens seed.</title>
        <authorList>
            <person name="Nnadi N.E."/>
            <person name="Vos R."/>
            <person name="Hasami M.H."/>
            <person name="Devisetty U.K."/>
            <person name="Aguiy J.C."/>
        </authorList>
    </citation>
    <scope>NUCLEOTIDE SEQUENCE [LARGE SCALE GENOMIC DNA]</scope>
    <source>
        <strain evidence="2">JCA_2017</strain>
    </source>
</reference>
<dbReference type="InterPro" id="IPR043502">
    <property type="entry name" value="DNA/RNA_pol_sf"/>
</dbReference>
<name>A0A371GE11_MUCPR</name>
<feature type="domain" description="Reverse transcriptase Ty1/copia-type" evidence="1">
    <location>
        <begin position="7"/>
        <end position="181"/>
    </location>
</feature>
<keyword evidence="3" id="KW-1185">Reference proteome</keyword>
<comment type="caution">
    <text evidence="2">The sequence shown here is derived from an EMBL/GenBank/DDBJ whole genome shotgun (WGS) entry which is preliminary data.</text>
</comment>
<dbReference type="Pfam" id="PF07727">
    <property type="entry name" value="RVT_2"/>
    <property type="match status" value="1"/>
</dbReference>
<sequence length="183" mass="21522">MDSMASNQVWNLVELPNGVKAIGYKWVFKTKKDSQEKIKRHKERLFSIGFTQNEGINYIETFSPLILTELHQMDVKMTFLNGDIEEEVYMKQPKEFSSSVGEYLVYKLNKSIYRLKQASRWWYLKFHKVISSFGFEENIMDNCIYLKASGSKICFLVLHVDDILLSTNNKGLLYEVKQFLSEF</sequence>
<dbReference type="SUPFAM" id="SSF56672">
    <property type="entry name" value="DNA/RNA polymerases"/>
    <property type="match status" value="1"/>
</dbReference>
<organism evidence="2 3">
    <name type="scientific">Mucuna pruriens</name>
    <name type="common">Velvet bean</name>
    <name type="synonym">Dolichos pruriens</name>
    <dbReference type="NCBI Taxonomy" id="157652"/>
    <lineage>
        <taxon>Eukaryota</taxon>
        <taxon>Viridiplantae</taxon>
        <taxon>Streptophyta</taxon>
        <taxon>Embryophyta</taxon>
        <taxon>Tracheophyta</taxon>
        <taxon>Spermatophyta</taxon>
        <taxon>Magnoliopsida</taxon>
        <taxon>eudicotyledons</taxon>
        <taxon>Gunneridae</taxon>
        <taxon>Pentapetalae</taxon>
        <taxon>rosids</taxon>
        <taxon>fabids</taxon>
        <taxon>Fabales</taxon>
        <taxon>Fabaceae</taxon>
        <taxon>Papilionoideae</taxon>
        <taxon>50 kb inversion clade</taxon>
        <taxon>NPAAA clade</taxon>
        <taxon>indigoferoid/millettioid clade</taxon>
        <taxon>Phaseoleae</taxon>
        <taxon>Mucuna</taxon>
    </lineage>
</organism>
<evidence type="ECO:0000259" key="1">
    <source>
        <dbReference type="Pfam" id="PF07727"/>
    </source>
</evidence>
<dbReference type="Proteomes" id="UP000257109">
    <property type="component" value="Unassembled WGS sequence"/>
</dbReference>
<dbReference type="STRING" id="157652.A0A371GE11"/>
<evidence type="ECO:0000313" key="3">
    <source>
        <dbReference type="Proteomes" id="UP000257109"/>
    </source>
</evidence>